<dbReference type="GO" id="GO:0005669">
    <property type="term" value="C:transcription factor TFIID complex"/>
    <property type="evidence" value="ECO:0007669"/>
    <property type="project" value="InterPro"/>
</dbReference>
<feature type="region of interest" description="Disordered" evidence="8">
    <location>
        <begin position="997"/>
        <end position="1028"/>
    </location>
</feature>
<feature type="compositionally biased region" description="Basic and acidic residues" evidence="8">
    <location>
        <begin position="1444"/>
        <end position="1453"/>
    </location>
</feature>
<feature type="region of interest" description="Disordered" evidence="8">
    <location>
        <begin position="880"/>
        <end position="907"/>
    </location>
</feature>
<dbReference type="Pfam" id="PF02969">
    <property type="entry name" value="TAF"/>
    <property type="match status" value="1"/>
</dbReference>
<dbReference type="Gene3D" id="2.30.280.10">
    <property type="entry name" value="SRA-YDG"/>
    <property type="match status" value="1"/>
</dbReference>
<dbReference type="GeneID" id="108624274"/>
<dbReference type="InterPro" id="IPR037796">
    <property type="entry name" value="TAF6"/>
</dbReference>
<comment type="similarity">
    <text evidence="2">Belongs to the TAF6 family.</text>
</comment>
<dbReference type="SMART" id="SM00803">
    <property type="entry name" value="TAF"/>
    <property type="match status" value="1"/>
</dbReference>
<dbReference type="InterPro" id="IPR036987">
    <property type="entry name" value="SRA-YDG_sf"/>
</dbReference>
<organism evidence="10 11">
    <name type="scientific">Ceratina calcarata</name>
    <dbReference type="NCBI Taxonomy" id="156304"/>
    <lineage>
        <taxon>Eukaryota</taxon>
        <taxon>Metazoa</taxon>
        <taxon>Ecdysozoa</taxon>
        <taxon>Arthropoda</taxon>
        <taxon>Hexapoda</taxon>
        <taxon>Insecta</taxon>
        <taxon>Pterygota</taxon>
        <taxon>Neoptera</taxon>
        <taxon>Endopterygota</taxon>
        <taxon>Hymenoptera</taxon>
        <taxon>Apocrita</taxon>
        <taxon>Aculeata</taxon>
        <taxon>Apoidea</taxon>
        <taxon>Anthophila</taxon>
        <taxon>Apidae</taxon>
        <taxon>Ceratina</taxon>
        <taxon>Zadontomerus</taxon>
    </lineage>
</organism>
<feature type="domain" description="YDG" evidence="9">
    <location>
        <begin position="703"/>
        <end position="832"/>
    </location>
</feature>
<dbReference type="FunFam" id="1.25.40.770:FF:000001">
    <property type="entry name" value="Transcription initiation factor TFIID subunit 6"/>
    <property type="match status" value="1"/>
</dbReference>
<accession>A0AAJ7RZY5</accession>
<dbReference type="InterPro" id="IPR011442">
    <property type="entry name" value="TAF6_C"/>
</dbReference>
<protein>
    <recommendedName>
        <fullName evidence="6">Transcription initiation factor TFIID subunit 6</fullName>
    </recommendedName>
</protein>
<proteinExistence type="inferred from homology"/>
<dbReference type="InterPro" id="IPR009072">
    <property type="entry name" value="Histone-fold"/>
</dbReference>
<feature type="region of interest" description="Disordered" evidence="8">
    <location>
        <begin position="1432"/>
        <end position="1453"/>
    </location>
</feature>
<reference evidence="11" key="1">
    <citation type="submission" date="2025-08" db="UniProtKB">
        <authorList>
            <consortium name="RefSeq"/>
        </authorList>
    </citation>
    <scope>IDENTIFICATION</scope>
    <source>
        <tissue evidence="11">Whole body</tissue>
    </source>
</reference>
<feature type="region of interest" description="Disordered" evidence="8">
    <location>
        <begin position="166"/>
        <end position="187"/>
    </location>
</feature>
<keyword evidence="10" id="KW-1185">Reference proteome</keyword>
<evidence type="ECO:0000256" key="5">
    <source>
        <dbReference type="ARBA" id="ARBA00023242"/>
    </source>
</evidence>
<sequence length="1761" mass="199050">MNENDSIYGTTLSQESIKVIAESIGVGNFPDEAAKDLAEDVSYRLKEIIQDAAKFMRHGKRQRMTTHDIDHALKINNIEPTYGFFAKDHVPFRFASGGGRELHFVEEKEIDLNEVISMSSGQAWPKLPLEITLRTHWLCIDGVQPTIPENPPPVSKDVQKLESVDPTSKLSNKNQNIGVGKPGSGVKSQKLRNVETVHVKQLATHELSVEQQLYYKEITEACVGSDEARRAEALQSLSADPGLHEMLARMCTFIAEGVRVNVVQNHLALLIYLMRMVKALLDNPSLYLEKYLHELIPSIATCIVSRQLCMRPEVDNHWALRDFASRLMSQICKNFNTSTNNVQTRVTRMFSQALTKCRETPLASLYGAIEGLCELGPEVIKALVIPKIKSISERIESCIEGPGLSSVDKNGAGHIKTLLVKSVAPVLKTLRSPPDLVEEYKQDYGYIGPALCAAVAKARTQPATLATTASTTTALTTGQQGPTCPGKTIVQAVTSSSPGQQTGRTIMLGTGRTTGGPTTAGGQKFVILQSRSQTPTATNINTNAIQQQQQQQQQQVKIAQSNVVQQKTHMQSNAPKLVVVCMPNSSHNTTTVTQTNLTTKAQNMFVTQQNMECSLSPEDEHSFQTFFCEMAKNELPLTFCANTVQENERMLQESYKNEIATKNKDYKRLFTKLNHFCQAKSTKEHTQLNPSWYNKNITIYTYGSINGFPSGSWWGIRMDCSRDCVHDPFDKDIQDGPFGVTSICTSSTNQNEDVDFGTSLTITGQKYLDGNIDPLIKNYESQIPLRLIRSYNLLNKFAPKTGYRYDGLYLVTSFWIGVNPDSVKFYKFSLSRVMNQEPLSCGMKELVSMSTVSSTSMPVQDNSKSSGPNVYEFKKYSHSSDSVAQKERTHDNPNGFPYIENKRNNEKGRISSESAIVTRHVFKKVNPIAECTLNVPSTSAVSESKLFTHIGSQGSKTHSTNISIRTGLYDSSHSAQNDTKKNTSSPFCRTAKSLNMLKNNQHMENRNSPIKDKGKNSDGKSTSNECPTRVNYTSVSAMKLEPVKKDASAEMNTTSNNSSPCHRYECNSAPKEITNDSKDANGTANAFDTTTNMLKMTSCMYKNETSVNKVVSRNDQESKVLDSLDLLTPDRILHLIKNKDNPLSKLLMGNMIGLTAEQTIALQTGNKVKAESEIKEKMKNNTEEKERTNFEVATDDSTASRCYKFRRRRRLSRKTMNKPDTSKYVKMYNKMFNNRSAPSLDGLEHSRRDKTDICKDAKEEVQQNRVQKRETNCPRNSARNIERNVGNAKETRMRLKTTTKPTDSSMKKHGHKKQRREITNLLIDAKIGPKIRGPRYRRLRARNDNKRTCVKSSYKCYDTRICTLGTCRVKSEQSAFRNRNKLARIANRKRIRNRKNSRYVKGSETLNVKLDTIDSKATVSTKIDDDYDVNQFLSNNNNENENNNVDKDDNNKKSKFTEKIRVKTVENKNIMFIKNQKRRLVQTVYREPKCRKIEEELKNGYESEISKPYKADAVTQCSLLKEPLMRNVKSSNSKQNNIRNEQHIFIRIEYGDFKDMKSELCESMKSANGSKSDSTFKSNEKYMACRKPVYNIQRSENAPISLNDNNILNTKEQNKCSSERMSAFVPVNIPNNDIKIARLRSIGFKPIDFTNSDENVSQREKVTETTKRNVADKYDKYTNEESDIVVYMDDELQYQDIENEDVQNSSLIKRKMSMDSAVCAVKEERLSSVLEDESLLEQELESPWHGWRKVVTNEETYWVGW</sequence>
<dbReference type="InterPro" id="IPR004823">
    <property type="entry name" value="TAF_TATA-bd_Histone-like_dom"/>
</dbReference>
<evidence type="ECO:0000256" key="2">
    <source>
        <dbReference type="ARBA" id="ARBA00007688"/>
    </source>
</evidence>
<dbReference type="Proteomes" id="UP000694925">
    <property type="component" value="Unplaced"/>
</dbReference>
<dbReference type="RefSeq" id="XP_026668790.1">
    <property type="nucleotide sequence ID" value="XM_026812989.1"/>
</dbReference>
<dbReference type="GO" id="GO:0046982">
    <property type="term" value="F:protein heterodimerization activity"/>
    <property type="evidence" value="ECO:0007669"/>
    <property type="project" value="InterPro"/>
</dbReference>
<keyword evidence="5 7" id="KW-0539">Nucleus</keyword>
<dbReference type="InterPro" id="IPR003105">
    <property type="entry name" value="SRA_YDG"/>
</dbReference>
<dbReference type="PANTHER" id="PTHR10221">
    <property type="entry name" value="TRANSCRIPTION INITIATION FACTOR TFIID SUBUNIT 6"/>
    <property type="match status" value="1"/>
</dbReference>
<evidence type="ECO:0000256" key="6">
    <source>
        <dbReference type="ARBA" id="ARBA00040091"/>
    </source>
</evidence>
<evidence type="ECO:0000259" key="9">
    <source>
        <dbReference type="PROSITE" id="PS51015"/>
    </source>
</evidence>
<dbReference type="Pfam" id="PF02182">
    <property type="entry name" value="SAD_SRA"/>
    <property type="match status" value="1"/>
</dbReference>
<dbReference type="GO" id="GO:0046695">
    <property type="term" value="C:SLIK (SAGA-like) complex"/>
    <property type="evidence" value="ECO:0007669"/>
    <property type="project" value="InterPro"/>
</dbReference>
<evidence type="ECO:0000256" key="3">
    <source>
        <dbReference type="ARBA" id="ARBA00023015"/>
    </source>
</evidence>
<dbReference type="GO" id="GO:0003713">
    <property type="term" value="F:transcription coactivator activity"/>
    <property type="evidence" value="ECO:0007669"/>
    <property type="project" value="TreeGrafter"/>
</dbReference>
<evidence type="ECO:0000256" key="7">
    <source>
        <dbReference type="PROSITE-ProRule" id="PRU00358"/>
    </source>
</evidence>
<gene>
    <name evidence="11" type="primary">LOC108624274</name>
</gene>
<keyword evidence="3" id="KW-0805">Transcription regulation</keyword>
<dbReference type="InterPro" id="IPR015947">
    <property type="entry name" value="PUA-like_sf"/>
</dbReference>
<evidence type="ECO:0000313" key="10">
    <source>
        <dbReference type="Proteomes" id="UP000694925"/>
    </source>
</evidence>
<feature type="compositionally biased region" description="Polar residues" evidence="8">
    <location>
        <begin position="1019"/>
        <end position="1028"/>
    </location>
</feature>
<dbReference type="PANTHER" id="PTHR10221:SF9">
    <property type="entry name" value="TRANSCRIPTION INITIATION FACTOR TFIID SUBUNIT 6"/>
    <property type="match status" value="1"/>
</dbReference>
<dbReference type="SUPFAM" id="SSF47113">
    <property type="entry name" value="Histone-fold"/>
    <property type="match status" value="1"/>
</dbReference>
<comment type="subcellular location">
    <subcellularLocation>
        <location evidence="1 7">Nucleus</location>
    </subcellularLocation>
</comment>
<feature type="compositionally biased region" description="Basic and acidic residues" evidence="8">
    <location>
        <begin position="1001"/>
        <end position="1018"/>
    </location>
</feature>
<evidence type="ECO:0000256" key="4">
    <source>
        <dbReference type="ARBA" id="ARBA00023163"/>
    </source>
</evidence>
<feature type="compositionally biased region" description="Polar residues" evidence="8">
    <location>
        <begin position="166"/>
        <end position="177"/>
    </location>
</feature>
<evidence type="ECO:0000256" key="8">
    <source>
        <dbReference type="SAM" id="MobiDB-lite"/>
    </source>
</evidence>
<dbReference type="FunFam" id="1.10.20.10:FF:000030">
    <property type="entry name" value="Transcription initiation factor TFIID subunit 6"/>
    <property type="match status" value="1"/>
</dbReference>
<feature type="region of interest" description="Disordered" evidence="8">
    <location>
        <begin position="1288"/>
        <end position="1314"/>
    </location>
</feature>
<evidence type="ECO:0000256" key="1">
    <source>
        <dbReference type="ARBA" id="ARBA00004123"/>
    </source>
</evidence>
<dbReference type="CDD" id="cd08050">
    <property type="entry name" value="TAF6C"/>
    <property type="match status" value="1"/>
</dbReference>
<dbReference type="Pfam" id="PF07571">
    <property type="entry name" value="TAF6_C"/>
    <property type="match status" value="1"/>
</dbReference>
<dbReference type="KEGG" id="ccal:108624274"/>
<dbReference type="GO" id="GO:0051123">
    <property type="term" value="P:RNA polymerase II preinitiation complex assembly"/>
    <property type="evidence" value="ECO:0007669"/>
    <property type="project" value="TreeGrafter"/>
</dbReference>
<dbReference type="SUPFAM" id="SSF88697">
    <property type="entry name" value="PUA domain-like"/>
    <property type="match status" value="1"/>
</dbReference>
<dbReference type="Gene3D" id="1.25.40.770">
    <property type="entry name" value="TAF6, C-terminal HEAT repeat domain"/>
    <property type="match status" value="1"/>
</dbReference>
<dbReference type="GO" id="GO:0016251">
    <property type="term" value="F:RNA polymerase II general transcription initiation factor activity"/>
    <property type="evidence" value="ECO:0007669"/>
    <property type="project" value="InterPro"/>
</dbReference>
<dbReference type="GO" id="GO:0000124">
    <property type="term" value="C:SAGA complex"/>
    <property type="evidence" value="ECO:0007669"/>
    <property type="project" value="InterPro"/>
</dbReference>
<evidence type="ECO:0000313" key="11">
    <source>
        <dbReference type="RefSeq" id="XP_026668790.1"/>
    </source>
</evidence>
<dbReference type="PROSITE" id="PS51015">
    <property type="entry name" value="YDG"/>
    <property type="match status" value="1"/>
</dbReference>
<dbReference type="SMART" id="SM00466">
    <property type="entry name" value="SRA"/>
    <property type="match status" value="1"/>
</dbReference>
<dbReference type="InterPro" id="IPR046344">
    <property type="entry name" value="TAF6_C_sf"/>
</dbReference>
<dbReference type="Gene3D" id="1.10.20.10">
    <property type="entry name" value="Histone, subunit A"/>
    <property type="match status" value="1"/>
</dbReference>
<keyword evidence="4" id="KW-0804">Transcription</keyword>
<dbReference type="CDD" id="cd22931">
    <property type="entry name" value="HFD_TAF6"/>
    <property type="match status" value="1"/>
</dbReference>
<name>A0AAJ7RZY5_9HYME</name>